<evidence type="ECO:0000259" key="2">
    <source>
        <dbReference type="SMART" id="SM00922"/>
    </source>
</evidence>
<keyword evidence="4" id="KW-1185">Reference proteome</keyword>
<evidence type="ECO:0000256" key="1">
    <source>
        <dbReference type="ARBA" id="ARBA00023239"/>
    </source>
</evidence>
<dbReference type="PANTHER" id="PTHR48080">
    <property type="entry name" value="D-GALACTONATE DEHYDRATASE-RELATED"/>
    <property type="match status" value="1"/>
</dbReference>
<dbReference type="CDD" id="cd03316">
    <property type="entry name" value="MR_like"/>
    <property type="match status" value="1"/>
</dbReference>
<gene>
    <name evidence="3" type="ORF">GCM10011496_17390</name>
</gene>
<dbReference type="EMBL" id="BMIG01000005">
    <property type="protein sequence ID" value="GGA96878.1"/>
    <property type="molecule type" value="Genomic_DNA"/>
</dbReference>
<dbReference type="Pfam" id="PF13378">
    <property type="entry name" value="MR_MLE_C"/>
    <property type="match status" value="1"/>
</dbReference>
<sequence length="403" mass="44585">MKITKVETLRLGEFPNIIWVRIYTDEGLVGLGETFMGAQAVEAYLHEWAGPKLLGKDPLAIEARNKDITGYLGWRGSGVETRGNSAIDIALWDIFGKAANMPLYTALGGKSRDSIRIYNTCAGYQYVRSTVNQNTANWGIGDAKKANAGPYEDLEGFLHHADELAQSLLSEGITAMKIWPFDPAAEKSDGQYISHGDLELALEPFRKIRSAVGEQMDIMVEFHSLWRLPMAQKIARALKPFNTFWHEDAIRMDSLDLLKQYSKDCDALICASETLSYKWGFKDYLQTGVAGVAMLDLSWCGGLTEARKIAAMADAWQLPVAPHDCTGPVVWAASSHLSMHAPNALIQESVRAFYTGWYKELVTELPTVTKGMLSLNDKPGLGLELLPDLHLRADATLRSCLPT</sequence>
<protein>
    <submittedName>
        <fullName evidence="3">Mandelate racemase</fullName>
    </submittedName>
</protein>
<dbReference type="InterPro" id="IPR013342">
    <property type="entry name" value="Mandelate_racemase_C"/>
</dbReference>
<feature type="domain" description="Mandelate racemase/muconate lactonizing enzyme C-terminal" evidence="2">
    <location>
        <begin position="158"/>
        <end position="265"/>
    </location>
</feature>
<evidence type="ECO:0000313" key="3">
    <source>
        <dbReference type="EMBL" id="GGA96878.1"/>
    </source>
</evidence>
<dbReference type="InterPro" id="IPR034593">
    <property type="entry name" value="DgoD-like"/>
</dbReference>
<dbReference type="SMART" id="SM00922">
    <property type="entry name" value="MR_MLE"/>
    <property type="match status" value="1"/>
</dbReference>
<proteinExistence type="predicted"/>
<comment type="caution">
    <text evidence="3">The sequence shown here is derived from an EMBL/GenBank/DDBJ whole genome shotgun (WGS) entry which is preliminary data.</text>
</comment>
<organism evidence="3 4">
    <name type="scientific">Polaromonas eurypsychrophila</name>
    <dbReference type="NCBI Taxonomy" id="1614635"/>
    <lineage>
        <taxon>Bacteria</taxon>
        <taxon>Pseudomonadati</taxon>
        <taxon>Pseudomonadota</taxon>
        <taxon>Betaproteobacteria</taxon>
        <taxon>Burkholderiales</taxon>
        <taxon>Comamonadaceae</taxon>
        <taxon>Polaromonas</taxon>
    </lineage>
</organism>
<dbReference type="InterPro" id="IPR013341">
    <property type="entry name" value="Mandelate_racemase_N_dom"/>
</dbReference>
<dbReference type="Pfam" id="PF02746">
    <property type="entry name" value="MR_MLE_N"/>
    <property type="match status" value="1"/>
</dbReference>
<dbReference type="InterPro" id="IPR029065">
    <property type="entry name" value="Enolase_C-like"/>
</dbReference>
<dbReference type="RefSeq" id="WP_188707970.1">
    <property type="nucleotide sequence ID" value="NZ_BMIG01000005.1"/>
</dbReference>
<dbReference type="Proteomes" id="UP000620596">
    <property type="component" value="Unassembled WGS sequence"/>
</dbReference>
<dbReference type="GO" id="GO:0016829">
    <property type="term" value="F:lyase activity"/>
    <property type="evidence" value="ECO:0007669"/>
    <property type="project" value="UniProtKB-KW"/>
</dbReference>
<keyword evidence="1" id="KW-0456">Lyase</keyword>
<accession>A0A916WH84</accession>
<dbReference type="SUPFAM" id="SSF51604">
    <property type="entry name" value="Enolase C-terminal domain-like"/>
    <property type="match status" value="1"/>
</dbReference>
<dbReference type="Gene3D" id="3.20.20.120">
    <property type="entry name" value="Enolase-like C-terminal domain"/>
    <property type="match status" value="1"/>
</dbReference>
<dbReference type="InterPro" id="IPR029017">
    <property type="entry name" value="Enolase-like_N"/>
</dbReference>
<evidence type="ECO:0000313" key="4">
    <source>
        <dbReference type="Proteomes" id="UP000620596"/>
    </source>
</evidence>
<dbReference type="InterPro" id="IPR036849">
    <property type="entry name" value="Enolase-like_C_sf"/>
</dbReference>
<name>A0A916WH84_9BURK</name>
<dbReference type="SFLD" id="SFLDG00179">
    <property type="entry name" value="mandelate_racemase"/>
    <property type="match status" value="1"/>
</dbReference>
<reference evidence="3" key="2">
    <citation type="submission" date="2020-09" db="EMBL/GenBank/DDBJ databases">
        <authorList>
            <person name="Sun Q."/>
            <person name="Zhou Y."/>
        </authorList>
    </citation>
    <scope>NUCLEOTIDE SEQUENCE</scope>
    <source>
        <strain evidence="3">CGMCC 1.15322</strain>
    </source>
</reference>
<dbReference type="Gene3D" id="3.30.390.10">
    <property type="entry name" value="Enolase-like, N-terminal domain"/>
    <property type="match status" value="1"/>
</dbReference>
<dbReference type="SUPFAM" id="SSF54826">
    <property type="entry name" value="Enolase N-terminal domain-like"/>
    <property type="match status" value="1"/>
</dbReference>
<dbReference type="PANTHER" id="PTHR48080:SF2">
    <property type="entry name" value="D-GALACTONATE DEHYDRATASE"/>
    <property type="match status" value="1"/>
</dbReference>
<reference evidence="3" key="1">
    <citation type="journal article" date="2014" name="Int. J. Syst. Evol. Microbiol.">
        <title>Complete genome sequence of Corynebacterium casei LMG S-19264T (=DSM 44701T), isolated from a smear-ripened cheese.</title>
        <authorList>
            <consortium name="US DOE Joint Genome Institute (JGI-PGF)"/>
            <person name="Walter F."/>
            <person name="Albersmeier A."/>
            <person name="Kalinowski J."/>
            <person name="Ruckert C."/>
        </authorList>
    </citation>
    <scope>NUCLEOTIDE SEQUENCE</scope>
    <source>
        <strain evidence="3">CGMCC 1.15322</strain>
    </source>
</reference>
<dbReference type="AlphaFoldDB" id="A0A916WH84"/>
<dbReference type="SFLD" id="SFLDS00001">
    <property type="entry name" value="Enolase"/>
    <property type="match status" value="1"/>
</dbReference>